<organism evidence="1 2">
    <name type="scientific">Pseudomonas oryzae</name>
    <dbReference type="NCBI Taxonomy" id="1392877"/>
    <lineage>
        <taxon>Bacteria</taxon>
        <taxon>Pseudomonadati</taxon>
        <taxon>Pseudomonadota</taxon>
        <taxon>Gammaproteobacteria</taxon>
        <taxon>Pseudomonadales</taxon>
        <taxon>Pseudomonadaceae</taxon>
        <taxon>Pseudomonas</taxon>
    </lineage>
</organism>
<dbReference type="OrthoDB" id="6120820at2"/>
<accession>A0A1H1QDQ5</accession>
<evidence type="ECO:0000313" key="2">
    <source>
        <dbReference type="Proteomes" id="UP000243359"/>
    </source>
</evidence>
<name>A0A1H1QDQ5_9PSED</name>
<protein>
    <submittedName>
        <fullName evidence="1">Uncharacterized protein</fullName>
    </submittedName>
</protein>
<gene>
    <name evidence="1" type="ORF">SAMN05216221_1314</name>
</gene>
<dbReference type="AlphaFoldDB" id="A0A1H1QDQ5"/>
<evidence type="ECO:0000313" key="1">
    <source>
        <dbReference type="EMBL" id="SDS21566.1"/>
    </source>
</evidence>
<dbReference type="EMBL" id="LT629751">
    <property type="protein sequence ID" value="SDS21566.1"/>
    <property type="molecule type" value="Genomic_DNA"/>
</dbReference>
<dbReference type="Proteomes" id="UP000243359">
    <property type="component" value="Chromosome I"/>
</dbReference>
<proteinExistence type="predicted"/>
<reference evidence="2" key="1">
    <citation type="submission" date="2016-10" db="EMBL/GenBank/DDBJ databases">
        <authorList>
            <person name="Varghese N."/>
            <person name="Submissions S."/>
        </authorList>
    </citation>
    <scope>NUCLEOTIDE SEQUENCE [LARGE SCALE GENOMIC DNA]</scope>
    <source>
        <strain evidence="2">KCTC 32247</strain>
    </source>
</reference>
<sequence>MKSASFIFDRRLYELLQEEGRPQFTTRDLRDAYAKRLVGMTFRLGDVRRYVYDQIRRMLRVGWLVQDEERRVRGQVYHLQPFPKHLLLELVDSGFENSLKTACETEQEPPVAKQDVMHPNPSSDAEQHLETLLKEIRLDFLSAMGEAERYKQLLDEMPHLRDKVEDEYLEARDRSSRLLGHLRAVEKTLKTLASAR</sequence>
<dbReference type="RefSeq" id="WP_090348196.1">
    <property type="nucleotide sequence ID" value="NZ_LT629751.1"/>
</dbReference>
<keyword evidence="2" id="KW-1185">Reference proteome</keyword>
<dbReference type="STRING" id="1392877.SAMN05216221_1314"/>